<keyword evidence="3" id="KW-1003">Cell membrane</keyword>
<name>A0A220MJE5_9BACL</name>
<keyword evidence="5 7" id="KW-1133">Transmembrane helix</keyword>
<feature type="transmembrane region" description="Helical" evidence="7">
    <location>
        <begin position="12"/>
        <end position="36"/>
    </location>
</feature>
<evidence type="ECO:0000256" key="2">
    <source>
        <dbReference type="ARBA" id="ARBA00022448"/>
    </source>
</evidence>
<evidence type="ECO:0000256" key="7">
    <source>
        <dbReference type="SAM" id="Phobius"/>
    </source>
</evidence>
<organism evidence="9 10">
    <name type="scientific">Brevibacillus formosus</name>
    <dbReference type="NCBI Taxonomy" id="54913"/>
    <lineage>
        <taxon>Bacteria</taxon>
        <taxon>Bacillati</taxon>
        <taxon>Bacillota</taxon>
        <taxon>Bacilli</taxon>
        <taxon>Bacillales</taxon>
        <taxon>Paenibacillaceae</taxon>
        <taxon>Brevibacillus</taxon>
    </lineage>
</organism>
<evidence type="ECO:0000256" key="4">
    <source>
        <dbReference type="ARBA" id="ARBA00022692"/>
    </source>
</evidence>
<dbReference type="SUPFAM" id="SSF103473">
    <property type="entry name" value="MFS general substrate transporter"/>
    <property type="match status" value="1"/>
</dbReference>
<evidence type="ECO:0000256" key="5">
    <source>
        <dbReference type="ARBA" id="ARBA00022989"/>
    </source>
</evidence>
<evidence type="ECO:0000259" key="8">
    <source>
        <dbReference type="PROSITE" id="PS50850"/>
    </source>
</evidence>
<proteinExistence type="predicted"/>
<evidence type="ECO:0000313" key="9">
    <source>
        <dbReference type="EMBL" id="ASJ54992.1"/>
    </source>
</evidence>
<dbReference type="AlphaFoldDB" id="A0A220MJE5"/>
<feature type="transmembrane region" description="Helical" evidence="7">
    <location>
        <begin position="358"/>
        <end position="379"/>
    </location>
</feature>
<feature type="transmembrane region" description="Helical" evidence="7">
    <location>
        <begin position="291"/>
        <end position="313"/>
    </location>
</feature>
<evidence type="ECO:0000313" key="10">
    <source>
        <dbReference type="Proteomes" id="UP000197781"/>
    </source>
</evidence>
<dbReference type="Pfam" id="PF05977">
    <property type="entry name" value="MFS_3"/>
    <property type="match status" value="1"/>
</dbReference>
<dbReference type="GO" id="GO:0022857">
    <property type="term" value="F:transmembrane transporter activity"/>
    <property type="evidence" value="ECO:0007669"/>
    <property type="project" value="InterPro"/>
</dbReference>
<feature type="transmembrane region" description="Helical" evidence="7">
    <location>
        <begin position="230"/>
        <end position="247"/>
    </location>
</feature>
<feature type="transmembrane region" description="Helical" evidence="7">
    <location>
        <begin position="48"/>
        <end position="68"/>
    </location>
</feature>
<dbReference type="InterPro" id="IPR020846">
    <property type="entry name" value="MFS_dom"/>
</dbReference>
<keyword evidence="4 7" id="KW-0812">Transmembrane</keyword>
<sequence length="418" mass="45261">MKELWRQRSFRWYWLGMFLSSLGDQFGWMGLTWFVMKKTGSPAAMGGVVLAYMLPAVFAGLVAGVLLDRFDRRKLIMMDNVARGLIFIALVALLQVDQVPLLVIYVLIVIAGILSPLSTAGAQTLLPRIVSDKNQLVKANGVMETQWQIVYMFGPALAGVLIGLIGEAYVLLIDAASFFVCAFCFSRLPCELTKSANPTAIAKGQMGVFFRSLLSDMRTGYRYIFGRKQLIILVFFTFLFNMSYGPIEIALPLYANQDLAGGSVALGMLWSSLAVGALLGSLFFSTVTWKLPLGSTLAGIIVAWGLTTLPIALFSRLEIAMASMVVAGFCFAPYNIMYRSYLQKQVPDALLGRVLTSVRTITGTGMPAGAAVSGFLIPFLGVQGIIGAGAAVCIIFGIIAFGALKNLEDSSSLPIEER</sequence>
<evidence type="ECO:0000256" key="3">
    <source>
        <dbReference type="ARBA" id="ARBA00022475"/>
    </source>
</evidence>
<dbReference type="KEGG" id="bfm:BP422_16410"/>
<dbReference type="PROSITE" id="PS50850">
    <property type="entry name" value="MFS"/>
    <property type="match status" value="1"/>
</dbReference>
<dbReference type="CDD" id="cd06173">
    <property type="entry name" value="MFS_MefA_like"/>
    <property type="match status" value="1"/>
</dbReference>
<feature type="transmembrane region" description="Helical" evidence="7">
    <location>
        <begin position="259"/>
        <end position="284"/>
    </location>
</feature>
<evidence type="ECO:0000256" key="1">
    <source>
        <dbReference type="ARBA" id="ARBA00004651"/>
    </source>
</evidence>
<evidence type="ECO:0000256" key="6">
    <source>
        <dbReference type="ARBA" id="ARBA00023136"/>
    </source>
</evidence>
<keyword evidence="6 7" id="KW-0472">Membrane</keyword>
<feature type="domain" description="Major facilitator superfamily (MFS) profile" evidence="8">
    <location>
        <begin position="229"/>
        <end position="418"/>
    </location>
</feature>
<dbReference type="InterPro" id="IPR010290">
    <property type="entry name" value="TM_effector"/>
</dbReference>
<dbReference type="InterPro" id="IPR036259">
    <property type="entry name" value="MFS_trans_sf"/>
</dbReference>
<dbReference type="Proteomes" id="UP000197781">
    <property type="component" value="Chromosome"/>
</dbReference>
<dbReference type="RefSeq" id="WP_088908694.1">
    <property type="nucleotide sequence ID" value="NZ_CP018145.1"/>
</dbReference>
<feature type="transmembrane region" description="Helical" evidence="7">
    <location>
        <begin position="319"/>
        <end position="337"/>
    </location>
</feature>
<reference evidence="9 10" key="1">
    <citation type="submission" date="2016-11" db="EMBL/GenBank/DDBJ databases">
        <authorList>
            <person name="Jaros S."/>
            <person name="Januszkiewicz K."/>
            <person name="Wedrychowicz H."/>
        </authorList>
    </citation>
    <scope>NUCLEOTIDE SEQUENCE [LARGE SCALE GENOMIC DNA]</scope>
    <source>
        <strain evidence="9 10">NF2</strain>
    </source>
</reference>
<dbReference type="Gene3D" id="1.20.1250.20">
    <property type="entry name" value="MFS general substrate transporter like domains"/>
    <property type="match status" value="1"/>
</dbReference>
<dbReference type="EMBL" id="CP018145">
    <property type="protein sequence ID" value="ASJ54992.1"/>
    <property type="molecule type" value="Genomic_DNA"/>
</dbReference>
<dbReference type="PRINTS" id="PR00173">
    <property type="entry name" value="EDTRNSPORT"/>
</dbReference>
<gene>
    <name evidence="9" type="ORF">BP422_16410</name>
</gene>
<dbReference type="PANTHER" id="PTHR23513:SF6">
    <property type="entry name" value="MAJOR FACILITATOR SUPERFAMILY ASSOCIATED DOMAIN-CONTAINING PROTEIN"/>
    <property type="match status" value="1"/>
</dbReference>
<feature type="transmembrane region" description="Helical" evidence="7">
    <location>
        <begin position="385"/>
        <end position="404"/>
    </location>
</feature>
<feature type="transmembrane region" description="Helical" evidence="7">
    <location>
        <begin position="147"/>
        <end position="165"/>
    </location>
</feature>
<dbReference type="PANTHER" id="PTHR23513">
    <property type="entry name" value="INTEGRAL MEMBRANE EFFLUX PROTEIN-RELATED"/>
    <property type="match status" value="1"/>
</dbReference>
<protein>
    <submittedName>
        <fullName evidence="9">Arabinose ABC transporter permease</fullName>
    </submittedName>
</protein>
<dbReference type="GO" id="GO:0005886">
    <property type="term" value="C:plasma membrane"/>
    <property type="evidence" value="ECO:0007669"/>
    <property type="project" value="UniProtKB-SubCell"/>
</dbReference>
<comment type="subcellular location">
    <subcellularLocation>
        <location evidence="1">Cell membrane</location>
        <topology evidence="1">Multi-pass membrane protein</topology>
    </subcellularLocation>
</comment>
<keyword evidence="2" id="KW-0813">Transport</keyword>
<accession>A0A220MJE5</accession>